<keyword evidence="2" id="KW-1003">Cell membrane</keyword>
<comment type="caution">
    <text evidence="12">The sequence shown here is derived from an EMBL/GenBank/DDBJ whole genome shotgun (WGS) entry which is preliminary data.</text>
</comment>
<dbReference type="Proteomes" id="UP000827092">
    <property type="component" value="Unassembled WGS sequence"/>
</dbReference>
<dbReference type="GO" id="GO:0004930">
    <property type="term" value="F:G protein-coupled receptor activity"/>
    <property type="evidence" value="ECO:0007669"/>
    <property type="project" value="UniProtKB-KW"/>
</dbReference>
<keyword evidence="3 10" id="KW-0812">Transmembrane</keyword>
<feature type="compositionally biased region" description="Polar residues" evidence="9">
    <location>
        <begin position="490"/>
        <end position="502"/>
    </location>
</feature>
<keyword evidence="4 10" id="KW-1133">Transmembrane helix</keyword>
<accession>A0AAV6UIQ2</accession>
<dbReference type="CDD" id="cd00637">
    <property type="entry name" value="7tm_classA_rhodopsin-like"/>
    <property type="match status" value="1"/>
</dbReference>
<protein>
    <recommendedName>
        <fullName evidence="11">G-protein coupled receptors family 1 profile domain-containing protein</fullName>
    </recommendedName>
</protein>
<keyword evidence="8" id="KW-0807">Transducer</keyword>
<dbReference type="Gene3D" id="1.20.1070.10">
    <property type="entry name" value="Rhodopsin 7-helix transmembrane proteins"/>
    <property type="match status" value="1"/>
</dbReference>
<evidence type="ECO:0000256" key="2">
    <source>
        <dbReference type="ARBA" id="ARBA00022475"/>
    </source>
</evidence>
<feature type="transmembrane region" description="Helical" evidence="10">
    <location>
        <begin position="31"/>
        <end position="61"/>
    </location>
</feature>
<feature type="transmembrane region" description="Helical" evidence="10">
    <location>
        <begin position="152"/>
        <end position="174"/>
    </location>
</feature>
<dbReference type="GO" id="GO:0005886">
    <property type="term" value="C:plasma membrane"/>
    <property type="evidence" value="ECO:0007669"/>
    <property type="project" value="UniProtKB-SubCell"/>
</dbReference>
<keyword evidence="5" id="KW-0297">G-protein coupled receptor</keyword>
<evidence type="ECO:0000256" key="7">
    <source>
        <dbReference type="ARBA" id="ARBA00023170"/>
    </source>
</evidence>
<keyword evidence="13" id="KW-1185">Reference proteome</keyword>
<dbReference type="PANTHER" id="PTHR24228">
    <property type="entry name" value="B2 BRADYKININ RECEPTOR/ANGIOTENSIN II RECEPTOR"/>
    <property type="match status" value="1"/>
</dbReference>
<feature type="transmembrane region" description="Helical" evidence="10">
    <location>
        <begin position="309"/>
        <end position="328"/>
    </location>
</feature>
<dbReference type="InterPro" id="IPR017452">
    <property type="entry name" value="GPCR_Rhodpsn_7TM"/>
</dbReference>
<gene>
    <name evidence="12" type="ORF">JTE90_011520</name>
</gene>
<evidence type="ECO:0000256" key="3">
    <source>
        <dbReference type="ARBA" id="ARBA00022692"/>
    </source>
</evidence>
<dbReference type="PANTHER" id="PTHR24228:SF59">
    <property type="entry name" value="NEUROPEPTIDE RECEPTOR 15"/>
    <property type="match status" value="1"/>
</dbReference>
<evidence type="ECO:0000256" key="8">
    <source>
        <dbReference type="ARBA" id="ARBA00023224"/>
    </source>
</evidence>
<feature type="region of interest" description="Disordered" evidence="9">
    <location>
        <begin position="489"/>
        <end position="517"/>
    </location>
</feature>
<organism evidence="12 13">
    <name type="scientific">Oedothorax gibbosus</name>
    <dbReference type="NCBI Taxonomy" id="931172"/>
    <lineage>
        <taxon>Eukaryota</taxon>
        <taxon>Metazoa</taxon>
        <taxon>Ecdysozoa</taxon>
        <taxon>Arthropoda</taxon>
        <taxon>Chelicerata</taxon>
        <taxon>Arachnida</taxon>
        <taxon>Araneae</taxon>
        <taxon>Araneomorphae</taxon>
        <taxon>Entelegynae</taxon>
        <taxon>Araneoidea</taxon>
        <taxon>Linyphiidae</taxon>
        <taxon>Erigoninae</taxon>
        <taxon>Oedothorax</taxon>
    </lineage>
</organism>
<sequence length="592" mass="67519">MEKDISNEPGEVKVTVTLVLNASFKPTKNFISYHVVLCVLLGGIALAAIVINLCLLSAIFFNSNLKRLVLNQFVSVVSFACVLECLVNAPFALFHMRTSEPFMGDTMCKINAACLILLGWVITCGMCGLCFERWFSIFRRNNIKPKTLYKQIFTMVLPVLIGIIVIIPIALNFIEVRNFPHRYSCSVALRKDEPYRVIILLAFVFPVFLGSIALICSLLKNYRNIKNVNSQNIELSYAELFFEESHLWSEWQSSKFVACITVLFLFLEIPFIFNEIDPINNSQLLKDIVKANSTSYFVPTQMTSPNDRAYTWCKFLFCLLFPITTFALRKEIRRKISSLLSFCRADSTILSRAAEEGTSSPSDNPEDFLVPKVWRRRRLSSVTSLTSPIVFGKSKLENSYQHSHHQNQLLDLSTGMARFKATYEETKRREKTLFDEIFEDDDEFVEYSRYEDGTEEEINSSEDFKLETSVKEVGVQTNDKVIRSILLPTKSPSNSRTLGKSPQKNRNRRISKSFTSNRTNNAASFRRNYYLTYPKLPASSRRTQANVTTSELLKILKAYRSQKPVPACDIIPHTTGELLVCTLDEGKNIVSL</sequence>
<dbReference type="EMBL" id="JAFNEN010000390">
    <property type="protein sequence ID" value="KAG8184022.1"/>
    <property type="molecule type" value="Genomic_DNA"/>
</dbReference>
<keyword evidence="6 10" id="KW-0472">Membrane</keyword>
<keyword evidence="7" id="KW-0675">Receptor</keyword>
<comment type="subcellular location">
    <subcellularLocation>
        <location evidence="1">Cell membrane</location>
        <topology evidence="1">Multi-pass membrane protein</topology>
    </subcellularLocation>
</comment>
<dbReference type="AlphaFoldDB" id="A0AAV6UIQ2"/>
<evidence type="ECO:0000256" key="6">
    <source>
        <dbReference type="ARBA" id="ARBA00023136"/>
    </source>
</evidence>
<evidence type="ECO:0000256" key="10">
    <source>
        <dbReference type="SAM" id="Phobius"/>
    </source>
</evidence>
<dbReference type="PROSITE" id="PS50262">
    <property type="entry name" value="G_PROTEIN_RECEP_F1_2"/>
    <property type="match status" value="1"/>
</dbReference>
<feature type="domain" description="G-protein coupled receptors family 1 profile" evidence="11">
    <location>
        <begin position="51"/>
        <end position="273"/>
    </location>
</feature>
<evidence type="ECO:0000313" key="13">
    <source>
        <dbReference type="Proteomes" id="UP000827092"/>
    </source>
</evidence>
<proteinExistence type="predicted"/>
<reference evidence="12 13" key="1">
    <citation type="journal article" date="2022" name="Nat. Ecol. Evol.">
        <title>A masculinizing supergene underlies an exaggerated male reproductive morph in a spider.</title>
        <authorList>
            <person name="Hendrickx F."/>
            <person name="De Corte Z."/>
            <person name="Sonet G."/>
            <person name="Van Belleghem S.M."/>
            <person name="Kostlbacher S."/>
            <person name="Vangestel C."/>
        </authorList>
    </citation>
    <scope>NUCLEOTIDE SEQUENCE [LARGE SCALE GENOMIC DNA]</scope>
    <source>
        <strain evidence="12">W744_W776</strain>
    </source>
</reference>
<evidence type="ECO:0000256" key="5">
    <source>
        <dbReference type="ARBA" id="ARBA00023040"/>
    </source>
</evidence>
<feature type="transmembrane region" description="Helical" evidence="10">
    <location>
        <begin position="110"/>
        <end position="131"/>
    </location>
</feature>
<dbReference type="SUPFAM" id="SSF81321">
    <property type="entry name" value="Family A G protein-coupled receptor-like"/>
    <property type="match status" value="1"/>
</dbReference>
<name>A0AAV6UIQ2_9ARAC</name>
<feature type="transmembrane region" description="Helical" evidence="10">
    <location>
        <begin position="194"/>
        <end position="219"/>
    </location>
</feature>
<evidence type="ECO:0000256" key="9">
    <source>
        <dbReference type="SAM" id="MobiDB-lite"/>
    </source>
</evidence>
<evidence type="ECO:0000256" key="1">
    <source>
        <dbReference type="ARBA" id="ARBA00004651"/>
    </source>
</evidence>
<evidence type="ECO:0000313" key="12">
    <source>
        <dbReference type="EMBL" id="KAG8184022.1"/>
    </source>
</evidence>
<evidence type="ECO:0000256" key="4">
    <source>
        <dbReference type="ARBA" id="ARBA00022989"/>
    </source>
</evidence>
<feature type="transmembrane region" description="Helical" evidence="10">
    <location>
        <begin position="73"/>
        <end position="94"/>
    </location>
</feature>
<evidence type="ECO:0000259" key="11">
    <source>
        <dbReference type="PROSITE" id="PS50262"/>
    </source>
</evidence>